<comment type="caution">
    <text evidence="2">The sequence shown here is derived from an EMBL/GenBank/DDBJ whole genome shotgun (WGS) entry which is preliminary data.</text>
</comment>
<keyword evidence="1" id="KW-1133">Transmembrane helix</keyword>
<keyword evidence="3" id="KW-1185">Reference proteome</keyword>
<evidence type="ECO:0000313" key="2">
    <source>
        <dbReference type="EMBL" id="KAK5977754.1"/>
    </source>
</evidence>
<dbReference type="SUPFAM" id="SSF81321">
    <property type="entry name" value="Family A G protein-coupled receptor-like"/>
    <property type="match status" value="1"/>
</dbReference>
<accession>A0AAN8FJJ4</accession>
<feature type="transmembrane region" description="Helical" evidence="1">
    <location>
        <begin position="93"/>
        <end position="115"/>
    </location>
</feature>
<sequence length="148" mass="16772">EAADYAVMLVPIQNVTIVIMLVALYSILCIHIVTMPHFAKGAHYKFQVTKPQTNIIIARVLQLFVQASLICLTTATTSFLYVLLGFLSLSRNLIITMMVIWQLSHGLHGIIYFCFNQKIRAEVLRLFRRSRSPLTTAVSFQRTRATEG</sequence>
<feature type="non-terminal residue" evidence="2">
    <location>
        <position position="1"/>
    </location>
</feature>
<dbReference type="AlphaFoldDB" id="A0AAN8FJJ4"/>
<gene>
    <name evidence="2" type="ORF">GCK32_008127</name>
</gene>
<organism evidence="2 3">
    <name type="scientific">Trichostrongylus colubriformis</name>
    <name type="common">Black scour worm</name>
    <dbReference type="NCBI Taxonomy" id="6319"/>
    <lineage>
        <taxon>Eukaryota</taxon>
        <taxon>Metazoa</taxon>
        <taxon>Ecdysozoa</taxon>
        <taxon>Nematoda</taxon>
        <taxon>Chromadorea</taxon>
        <taxon>Rhabditida</taxon>
        <taxon>Rhabditina</taxon>
        <taxon>Rhabditomorpha</taxon>
        <taxon>Strongyloidea</taxon>
        <taxon>Trichostrongylidae</taxon>
        <taxon>Trichostrongylus</taxon>
    </lineage>
</organism>
<feature type="transmembrane region" description="Helical" evidence="1">
    <location>
        <begin position="60"/>
        <end position="87"/>
    </location>
</feature>
<protein>
    <submittedName>
        <fullName evidence="2">Uncharacterized protein</fullName>
    </submittedName>
</protein>
<dbReference type="PANTHER" id="PTHR23021:SF11">
    <property type="entry name" value="SERPENTINE RECEPTOR, CLASS T"/>
    <property type="match status" value="1"/>
</dbReference>
<feature type="transmembrane region" description="Helical" evidence="1">
    <location>
        <begin position="15"/>
        <end position="39"/>
    </location>
</feature>
<dbReference type="Proteomes" id="UP001331761">
    <property type="component" value="Unassembled WGS sequence"/>
</dbReference>
<dbReference type="PANTHER" id="PTHR23021">
    <property type="entry name" value="SERPENTINE RECEPTOR, CLASS T"/>
    <property type="match status" value="1"/>
</dbReference>
<dbReference type="InterPro" id="IPR019425">
    <property type="entry name" value="7TM_GPCR_serpentine_rcpt_Srt"/>
</dbReference>
<reference evidence="2 3" key="1">
    <citation type="submission" date="2019-10" db="EMBL/GenBank/DDBJ databases">
        <title>Assembly and Annotation for the nematode Trichostrongylus colubriformis.</title>
        <authorList>
            <person name="Martin J."/>
        </authorList>
    </citation>
    <scope>NUCLEOTIDE SEQUENCE [LARGE SCALE GENOMIC DNA]</scope>
    <source>
        <strain evidence="2">G859</strain>
        <tissue evidence="2">Whole worm</tissue>
    </source>
</reference>
<dbReference type="Pfam" id="PF10321">
    <property type="entry name" value="7TM_GPCR_Srt"/>
    <property type="match status" value="1"/>
</dbReference>
<keyword evidence="1" id="KW-0812">Transmembrane</keyword>
<name>A0AAN8FJJ4_TRICO</name>
<proteinExistence type="predicted"/>
<evidence type="ECO:0000313" key="3">
    <source>
        <dbReference type="Proteomes" id="UP001331761"/>
    </source>
</evidence>
<dbReference type="EMBL" id="WIXE01010208">
    <property type="protein sequence ID" value="KAK5977754.1"/>
    <property type="molecule type" value="Genomic_DNA"/>
</dbReference>
<keyword evidence="1" id="KW-0472">Membrane</keyword>
<evidence type="ECO:0000256" key="1">
    <source>
        <dbReference type="SAM" id="Phobius"/>
    </source>
</evidence>